<protein>
    <submittedName>
        <fullName evidence="8">Apoptosis-inducing factor homolog B-like</fullName>
    </submittedName>
</protein>
<sequence length="367" mass="40233">MENHGGDLRRVVVIGGGIAGSLVAKSLQFFANVTLIDPKEYLEIPYGRLRSMVEPSFAERSVINHSEYFTNGRLITSPAVDINESEVLVADGRHVVFDYLVVATGRDFPLPKTRAHRLDQYRAENEKIRGANSILIIGGGPVGVELAGEIATDFSDKRITVVHGGERLVEFMGPKASDKALKWLTSKKVDVKLDRTVVVDDMSDETKSFRTSTGEIISADAHFVCTGIPLASSWLRKTILDSNLDSHGRLMVDGYLRVKGRKKIFAIGDITDIREMKQGESAKRQAKVATKNMKMLMVGKDESKMESYRSGAGAGATASVSLGRKQAVAQLPFTTIKGILPAFLKSRDLFVGNTRKHLGLHPTLLHN</sequence>
<evidence type="ECO:0000313" key="8">
    <source>
        <dbReference type="RefSeq" id="XP_022142478.1"/>
    </source>
</evidence>
<organism evidence="7 8">
    <name type="scientific">Momordica charantia</name>
    <name type="common">Bitter gourd</name>
    <name type="synonym">Balsam pear</name>
    <dbReference type="NCBI Taxonomy" id="3673"/>
    <lineage>
        <taxon>Eukaryota</taxon>
        <taxon>Viridiplantae</taxon>
        <taxon>Streptophyta</taxon>
        <taxon>Embryophyta</taxon>
        <taxon>Tracheophyta</taxon>
        <taxon>Spermatophyta</taxon>
        <taxon>Magnoliopsida</taxon>
        <taxon>eudicotyledons</taxon>
        <taxon>Gunneridae</taxon>
        <taxon>Pentapetalae</taxon>
        <taxon>rosids</taxon>
        <taxon>fabids</taxon>
        <taxon>Cucurbitales</taxon>
        <taxon>Cucurbitaceae</taxon>
        <taxon>Momordiceae</taxon>
        <taxon>Momordica</taxon>
    </lineage>
</organism>
<evidence type="ECO:0000259" key="6">
    <source>
        <dbReference type="Pfam" id="PF07992"/>
    </source>
</evidence>
<feature type="domain" description="FAD/NAD(P)-binding" evidence="6">
    <location>
        <begin position="10"/>
        <end position="285"/>
    </location>
</feature>
<comment type="function">
    <text evidence="5">Putative FAD-dependent oxidoreductase.</text>
</comment>
<dbReference type="PANTHER" id="PTHR43735">
    <property type="entry name" value="APOPTOSIS-INDUCING FACTOR 1"/>
    <property type="match status" value="1"/>
</dbReference>
<name>A0A6J1CNB9_MOMCH</name>
<dbReference type="KEGG" id="mcha:111012591"/>
<keyword evidence="2" id="KW-0285">Flavoprotein</keyword>
<dbReference type="PANTHER" id="PTHR43735:SF3">
    <property type="entry name" value="FERROPTOSIS SUPPRESSOR PROTEIN 1"/>
    <property type="match status" value="1"/>
</dbReference>
<dbReference type="GO" id="GO:0005737">
    <property type="term" value="C:cytoplasm"/>
    <property type="evidence" value="ECO:0007669"/>
    <property type="project" value="TreeGrafter"/>
</dbReference>
<evidence type="ECO:0000256" key="1">
    <source>
        <dbReference type="ARBA" id="ARBA00006442"/>
    </source>
</evidence>
<keyword evidence="7" id="KW-1185">Reference proteome</keyword>
<evidence type="ECO:0000256" key="5">
    <source>
        <dbReference type="ARBA" id="ARBA00057036"/>
    </source>
</evidence>
<evidence type="ECO:0000256" key="2">
    <source>
        <dbReference type="ARBA" id="ARBA00022630"/>
    </source>
</evidence>
<dbReference type="Pfam" id="PF07992">
    <property type="entry name" value="Pyr_redox_2"/>
    <property type="match status" value="1"/>
</dbReference>
<proteinExistence type="inferred from homology"/>
<keyword evidence="3" id="KW-0274">FAD</keyword>
<dbReference type="OrthoDB" id="202203at2759"/>
<comment type="similarity">
    <text evidence="1">Belongs to the FAD-dependent oxidoreductase family.</text>
</comment>
<dbReference type="AlphaFoldDB" id="A0A6J1CNB9"/>
<dbReference type="GeneID" id="111012591"/>
<accession>A0A6J1CNB9</accession>
<dbReference type="InterPro" id="IPR023753">
    <property type="entry name" value="FAD/NAD-binding_dom"/>
</dbReference>
<dbReference type="GO" id="GO:0050660">
    <property type="term" value="F:flavin adenine dinucleotide binding"/>
    <property type="evidence" value="ECO:0007669"/>
    <property type="project" value="TreeGrafter"/>
</dbReference>
<evidence type="ECO:0000256" key="3">
    <source>
        <dbReference type="ARBA" id="ARBA00022827"/>
    </source>
</evidence>
<keyword evidence="4" id="KW-0560">Oxidoreductase</keyword>
<dbReference type="Proteomes" id="UP000504603">
    <property type="component" value="Unplaced"/>
</dbReference>
<dbReference type="Gene3D" id="3.50.50.100">
    <property type="match status" value="1"/>
</dbReference>
<gene>
    <name evidence="8" type="primary">LOC111012591</name>
</gene>
<evidence type="ECO:0000256" key="4">
    <source>
        <dbReference type="ARBA" id="ARBA00023002"/>
    </source>
</evidence>
<dbReference type="SUPFAM" id="SSF51905">
    <property type="entry name" value="FAD/NAD(P)-binding domain"/>
    <property type="match status" value="1"/>
</dbReference>
<dbReference type="InterPro" id="IPR036188">
    <property type="entry name" value="FAD/NAD-bd_sf"/>
</dbReference>
<dbReference type="PRINTS" id="PR00368">
    <property type="entry name" value="FADPNR"/>
</dbReference>
<dbReference type="FunFam" id="3.50.50.100:FF:000006">
    <property type="entry name" value="apoptosis-inducing factor 2"/>
    <property type="match status" value="1"/>
</dbReference>
<dbReference type="GO" id="GO:0004174">
    <property type="term" value="F:electron-transferring-flavoprotein dehydrogenase activity"/>
    <property type="evidence" value="ECO:0007669"/>
    <property type="project" value="TreeGrafter"/>
</dbReference>
<evidence type="ECO:0000313" key="7">
    <source>
        <dbReference type="Proteomes" id="UP000504603"/>
    </source>
</evidence>
<reference evidence="8" key="1">
    <citation type="submission" date="2025-08" db="UniProtKB">
        <authorList>
            <consortium name="RefSeq"/>
        </authorList>
    </citation>
    <scope>IDENTIFICATION</scope>
    <source>
        <strain evidence="8">OHB3-1</strain>
    </source>
</reference>
<dbReference type="RefSeq" id="XP_022142478.1">
    <property type="nucleotide sequence ID" value="XM_022286786.1"/>
</dbReference>